<accession>A0A386B2F4</accession>
<dbReference type="Gene3D" id="1.10.287.3510">
    <property type="match status" value="1"/>
</dbReference>
<protein>
    <submittedName>
        <fullName evidence="1">NADH dehydrogenase subunit 4L</fullName>
    </submittedName>
</protein>
<geneLocation type="mitochondrion" evidence="1"/>
<evidence type="ECO:0000313" key="1">
    <source>
        <dbReference type="EMBL" id="AYC65834.1"/>
    </source>
</evidence>
<keyword evidence="1" id="KW-0496">Mitochondrion</keyword>
<gene>
    <name evidence="1" type="primary">ND4L</name>
</gene>
<reference evidence="1" key="1">
    <citation type="journal article" date="2018" name="Syst. Biol.">
        <title>Mitochondrial Genome Fragmentation Unites the Parasitic Lice of Eutherian Mammals.</title>
        <authorList>
            <person name="Song F."/>
            <person name="Li H."/>
            <person name="Liu G.-H."/>
            <person name="Wang W."/>
            <person name="James P."/>
            <person name="Colwell D.D."/>
            <person name="Tran A."/>
            <person name="Gong S."/>
            <person name="Cai W."/>
            <person name="Shao R."/>
        </authorList>
    </citation>
    <scope>NUCLEOTIDE SEQUENCE</scope>
    <source>
        <strain evidence="1">Minichromosome 4</strain>
    </source>
</reference>
<sequence length="92" mass="9832">MLVFSVALLMLLKAFRSNSLVMSLISMEVVSFLILLGTSVSSLQYSQFSGVSPTIFMVVILILEGVMGLAIMTSTAFPKTEAGVSVLAPAKW</sequence>
<organism evidence="1">
    <name type="scientific">Bovicola bovis</name>
    <name type="common">cattle chewing louse</name>
    <dbReference type="NCBI Taxonomy" id="160097"/>
    <lineage>
        <taxon>Eukaryota</taxon>
        <taxon>Metazoa</taxon>
        <taxon>Ecdysozoa</taxon>
        <taxon>Arthropoda</taxon>
        <taxon>Hexapoda</taxon>
        <taxon>Insecta</taxon>
        <taxon>Pterygota</taxon>
        <taxon>Neoptera</taxon>
        <taxon>Paraneoptera</taxon>
        <taxon>Psocodea</taxon>
        <taxon>Troctomorpha</taxon>
        <taxon>Phthiraptera</taxon>
        <taxon>Ischnocera</taxon>
        <taxon>Bovicoliidae</taxon>
        <taxon>Bovicola</taxon>
    </lineage>
</organism>
<proteinExistence type="predicted"/>
<dbReference type="EMBL" id="MH001192">
    <property type="protein sequence ID" value="AYC65834.1"/>
    <property type="molecule type" value="Genomic_DNA"/>
</dbReference>
<dbReference type="AlphaFoldDB" id="A0A386B2F4"/>
<name>A0A386B2F4_9NEOP</name>